<organism evidence="4 5">
    <name type="scientific">Aphanomyces euteiches</name>
    <dbReference type="NCBI Taxonomy" id="100861"/>
    <lineage>
        <taxon>Eukaryota</taxon>
        <taxon>Sar</taxon>
        <taxon>Stramenopiles</taxon>
        <taxon>Oomycota</taxon>
        <taxon>Saprolegniomycetes</taxon>
        <taxon>Saprolegniales</taxon>
        <taxon>Verrucalvaceae</taxon>
        <taxon>Aphanomyces</taxon>
    </lineage>
</organism>
<dbReference type="Pfam" id="PF14716">
    <property type="entry name" value="HHH_8"/>
    <property type="match status" value="1"/>
</dbReference>
<feature type="domain" description="Crossover junction endonuclease MUS81-like HHH" evidence="3">
    <location>
        <begin position="124"/>
        <end position="193"/>
    </location>
</feature>
<dbReference type="InterPro" id="IPR027421">
    <property type="entry name" value="DNA_pol_lamdba_lyase_dom_sf"/>
</dbReference>
<evidence type="ECO:0000313" key="5">
    <source>
        <dbReference type="Proteomes" id="UP000481153"/>
    </source>
</evidence>
<dbReference type="SUPFAM" id="SSF47802">
    <property type="entry name" value="DNA polymerase beta, N-terminal domain-like"/>
    <property type="match status" value="1"/>
</dbReference>
<dbReference type="PANTHER" id="PTHR11276:SF42">
    <property type="entry name" value="DNA POLYMERASE BETA"/>
    <property type="match status" value="1"/>
</dbReference>
<proteinExistence type="predicted"/>
<protein>
    <recommendedName>
        <fullName evidence="3">Crossover junction endonuclease MUS81-like HHH domain-containing protein</fullName>
    </recommendedName>
</protein>
<evidence type="ECO:0000256" key="1">
    <source>
        <dbReference type="PIRSR" id="PIRSR622312-50"/>
    </source>
</evidence>
<dbReference type="Gene3D" id="1.10.150.110">
    <property type="entry name" value="DNA polymerase beta, N-terminal domain-like"/>
    <property type="match status" value="1"/>
</dbReference>
<dbReference type="InterPro" id="IPR010996">
    <property type="entry name" value="HHH_MUS81"/>
</dbReference>
<name>A0A6G0WTA6_9STRA</name>
<evidence type="ECO:0000313" key="4">
    <source>
        <dbReference type="EMBL" id="KAF0730672.1"/>
    </source>
</evidence>
<dbReference type="GO" id="GO:0006284">
    <property type="term" value="P:base-excision repair"/>
    <property type="evidence" value="ECO:0007669"/>
    <property type="project" value="TreeGrafter"/>
</dbReference>
<feature type="compositionally biased region" description="Basic and acidic residues" evidence="2">
    <location>
        <begin position="87"/>
        <end position="104"/>
    </location>
</feature>
<comment type="caution">
    <text evidence="4">The sequence shown here is derived from an EMBL/GenBank/DDBJ whole genome shotgun (WGS) entry which is preliminary data.</text>
</comment>
<dbReference type="GO" id="GO:0005634">
    <property type="term" value="C:nucleus"/>
    <property type="evidence" value="ECO:0007669"/>
    <property type="project" value="TreeGrafter"/>
</dbReference>
<dbReference type="PANTHER" id="PTHR11276">
    <property type="entry name" value="DNA POLYMERASE TYPE-X FAMILY MEMBER"/>
    <property type="match status" value="1"/>
</dbReference>
<evidence type="ECO:0000256" key="2">
    <source>
        <dbReference type="SAM" id="MobiDB-lite"/>
    </source>
</evidence>
<evidence type="ECO:0000259" key="3">
    <source>
        <dbReference type="Pfam" id="PF14716"/>
    </source>
</evidence>
<dbReference type="GO" id="GO:0003677">
    <property type="term" value="F:DNA binding"/>
    <property type="evidence" value="ECO:0007669"/>
    <property type="project" value="InterPro"/>
</dbReference>
<reference evidence="4 5" key="1">
    <citation type="submission" date="2019-07" db="EMBL/GenBank/DDBJ databases">
        <title>Genomics analysis of Aphanomyces spp. identifies a new class of oomycete effector associated with host adaptation.</title>
        <authorList>
            <person name="Gaulin E."/>
        </authorList>
    </citation>
    <scope>NUCLEOTIDE SEQUENCE [LARGE SCALE GENOMIC DNA]</scope>
    <source>
        <strain evidence="4 5">ATCC 201684</strain>
    </source>
</reference>
<accession>A0A6G0WTA6</accession>
<keyword evidence="5" id="KW-1185">Reference proteome</keyword>
<sequence>MSNKAAAKKAATELLELCKKEGVQVPTDPMNAMIQAGTMLNATRENGEYNIPAALKAMTEKFGAKKVTASPQASKKRKKAGSDEGEDKVKHEKDGDVKDEGKGEGDEEGSAQKKKKVAQATNPKNQDLAEVFADLAGFEFKRGDRFKGGSYSKVAKAIRDTGDVITSGKQATKLKGVGKASAAKIDEFLETGKVEKLEEYRAGNL</sequence>
<feature type="active site" description="Nucleophile; Schiff-base intermediate with DNA; for 5'-dRP lyase activity" evidence="1">
    <location>
        <position position="184"/>
    </location>
</feature>
<dbReference type="GO" id="GO:0006303">
    <property type="term" value="P:double-strand break repair via nonhomologous end joining"/>
    <property type="evidence" value="ECO:0007669"/>
    <property type="project" value="TreeGrafter"/>
</dbReference>
<dbReference type="Proteomes" id="UP000481153">
    <property type="component" value="Unassembled WGS sequence"/>
</dbReference>
<feature type="region of interest" description="Disordered" evidence="2">
    <location>
        <begin position="64"/>
        <end position="126"/>
    </location>
</feature>
<dbReference type="InterPro" id="IPR022312">
    <property type="entry name" value="DNA_pol_X"/>
</dbReference>
<dbReference type="GO" id="GO:0003887">
    <property type="term" value="F:DNA-directed DNA polymerase activity"/>
    <property type="evidence" value="ECO:0007669"/>
    <property type="project" value="InterPro"/>
</dbReference>
<dbReference type="AlphaFoldDB" id="A0A6G0WTA6"/>
<gene>
    <name evidence="4" type="ORF">Ae201684_012091</name>
</gene>
<dbReference type="VEuPathDB" id="FungiDB:AeMF1_003267"/>
<dbReference type="EMBL" id="VJMJ01000153">
    <property type="protein sequence ID" value="KAF0730672.1"/>
    <property type="molecule type" value="Genomic_DNA"/>
</dbReference>